<dbReference type="OrthoDB" id="419734at2759"/>
<feature type="transmembrane region" description="Helical" evidence="1">
    <location>
        <begin position="27"/>
        <end position="49"/>
    </location>
</feature>
<organism evidence="3 4">
    <name type="scientific">Heligmosomoides polygyrus</name>
    <name type="common">Parasitic roundworm</name>
    <dbReference type="NCBI Taxonomy" id="6339"/>
    <lineage>
        <taxon>Eukaryota</taxon>
        <taxon>Metazoa</taxon>
        <taxon>Ecdysozoa</taxon>
        <taxon>Nematoda</taxon>
        <taxon>Chromadorea</taxon>
        <taxon>Rhabditida</taxon>
        <taxon>Rhabditina</taxon>
        <taxon>Rhabditomorpha</taxon>
        <taxon>Strongyloidea</taxon>
        <taxon>Heligmosomidae</taxon>
        <taxon>Heligmosomoides</taxon>
    </lineage>
</organism>
<reference evidence="2 3" key="1">
    <citation type="submission" date="2018-11" db="EMBL/GenBank/DDBJ databases">
        <authorList>
            <consortium name="Pathogen Informatics"/>
        </authorList>
    </citation>
    <scope>NUCLEOTIDE SEQUENCE [LARGE SCALE GENOMIC DNA]</scope>
</reference>
<evidence type="ECO:0000256" key="1">
    <source>
        <dbReference type="SAM" id="Phobius"/>
    </source>
</evidence>
<accession>A0A183G997</accession>
<name>A0A183G997_HELPZ</name>
<keyword evidence="3" id="KW-1185">Reference proteome</keyword>
<reference evidence="4" key="2">
    <citation type="submission" date="2019-09" db="UniProtKB">
        <authorList>
            <consortium name="WormBaseParasite"/>
        </authorList>
    </citation>
    <scope>IDENTIFICATION</scope>
</reference>
<dbReference type="WBParaSite" id="HPBE_0001850801-mRNA-1">
    <property type="protein sequence ID" value="HPBE_0001850801-mRNA-1"/>
    <property type="gene ID" value="HPBE_0001850801"/>
</dbReference>
<keyword evidence="1" id="KW-0472">Membrane</keyword>
<protein>
    <submittedName>
        <fullName evidence="4">MFS domain-containing protein</fullName>
    </submittedName>
</protein>
<evidence type="ECO:0000313" key="4">
    <source>
        <dbReference type="WBParaSite" id="HPBE_0001850801-mRNA-1"/>
    </source>
</evidence>
<dbReference type="EMBL" id="UZAH01030732">
    <property type="protein sequence ID" value="VDP11854.1"/>
    <property type="molecule type" value="Genomic_DNA"/>
</dbReference>
<dbReference type="Proteomes" id="UP000050761">
    <property type="component" value="Unassembled WGS sequence"/>
</dbReference>
<evidence type="ECO:0000313" key="2">
    <source>
        <dbReference type="EMBL" id="VDP11854.1"/>
    </source>
</evidence>
<proteinExistence type="predicted"/>
<gene>
    <name evidence="2" type="ORF">HPBE_LOCUS18507</name>
</gene>
<accession>A0A3P8C0D6</accession>
<sequence length="98" mass="10941">MAICPVLSALIFNSIFDATIGWWPGFAFFVGGILQLLVVAGQGGIHFLMRPQWLVEKRLKAQISAHSLNGEDCTQVDQQVVEDDEPELEEQHQETIAF</sequence>
<evidence type="ECO:0000313" key="3">
    <source>
        <dbReference type="Proteomes" id="UP000050761"/>
    </source>
</evidence>
<keyword evidence="1" id="KW-0812">Transmembrane</keyword>
<dbReference type="AlphaFoldDB" id="A0A183G997"/>
<keyword evidence="1" id="KW-1133">Transmembrane helix</keyword>